<dbReference type="Pfam" id="PF00486">
    <property type="entry name" value="Trans_reg_C"/>
    <property type="match status" value="1"/>
</dbReference>
<dbReference type="SUPFAM" id="SSF48452">
    <property type="entry name" value="TPR-like"/>
    <property type="match status" value="2"/>
</dbReference>
<dbReference type="PANTHER" id="PTHR35807">
    <property type="entry name" value="TRANSCRIPTIONAL REGULATOR REDD-RELATED"/>
    <property type="match status" value="1"/>
</dbReference>
<accession>A0A8J3YHI0</accession>
<dbReference type="SMART" id="SM01043">
    <property type="entry name" value="BTAD"/>
    <property type="match status" value="1"/>
</dbReference>
<dbReference type="RefSeq" id="WP_203897647.1">
    <property type="nucleotide sequence ID" value="NZ_BOPF01000003.1"/>
</dbReference>
<dbReference type="EMBL" id="BOPF01000003">
    <property type="protein sequence ID" value="GIJ44063.1"/>
    <property type="molecule type" value="Genomic_DNA"/>
</dbReference>
<dbReference type="InterPro" id="IPR027417">
    <property type="entry name" value="P-loop_NTPase"/>
</dbReference>
<dbReference type="CDD" id="cd15831">
    <property type="entry name" value="BTAD"/>
    <property type="match status" value="1"/>
</dbReference>
<gene>
    <name evidence="7" type="ORF">Val02_09490</name>
</gene>
<comment type="caution">
    <text evidence="7">The sequence shown here is derived from an EMBL/GenBank/DDBJ whole genome shotgun (WGS) entry which is preliminary data.</text>
</comment>
<dbReference type="Gene3D" id="1.25.40.10">
    <property type="entry name" value="Tetratricopeptide repeat domain"/>
    <property type="match status" value="2"/>
</dbReference>
<dbReference type="Proteomes" id="UP000619260">
    <property type="component" value="Unassembled WGS sequence"/>
</dbReference>
<feature type="DNA-binding region" description="OmpR/PhoB-type" evidence="5">
    <location>
        <begin position="1"/>
        <end position="98"/>
    </location>
</feature>
<proteinExistence type="inferred from homology"/>
<dbReference type="SUPFAM" id="SSF52540">
    <property type="entry name" value="P-loop containing nucleoside triphosphate hydrolases"/>
    <property type="match status" value="1"/>
</dbReference>
<evidence type="ECO:0000256" key="4">
    <source>
        <dbReference type="ARBA" id="ARBA00023163"/>
    </source>
</evidence>
<evidence type="ECO:0000256" key="3">
    <source>
        <dbReference type="ARBA" id="ARBA00023125"/>
    </source>
</evidence>
<keyword evidence="3 5" id="KW-0238">DNA-binding</keyword>
<dbReference type="Pfam" id="PF03704">
    <property type="entry name" value="BTAD"/>
    <property type="match status" value="1"/>
</dbReference>
<name>A0A8J3YHI0_9ACTN</name>
<reference evidence="7" key="1">
    <citation type="submission" date="2021-01" db="EMBL/GenBank/DDBJ databases">
        <title>Whole genome shotgun sequence of Virgisporangium aliadipatigenens NBRC 105644.</title>
        <authorList>
            <person name="Komaki H."/>
            <person name="Tamura T."/>
        </authorList>
    </citation>
    <scope>NUCLEOTIDE SEQUENCE</scope>
    <source>
        <strain evidence="7">NBRC 105644</strain>
    </source>
</reference>
<dbReference type="InterPro" id="IPR011990">
    <property type="entry name" value="TPR-like_helical_dom_sf"/>
</dbReference>
<dbReference type="GO" id="GO:0000160">
    <property type="term" value="P:phosphorelay signal transduction system"/>
    <property type="evidence" value="ECO:0007669"/>
    <property type="project" value="InterPro"/>
</dbReference>
<evidence type="ECO:0000259" key="6">
    <source>
        <dbReference type="PROSITE" id="PS51755"/>
    </source>
</evidence>
<dbReference type="InterPro" id="IPR051677">
    <property type="entry name" value="AfsR-DnrI-RedD_regulator"/>
</dbReference>
<keyword evidence="4" id="KW-0804">Transcription</keyword>
<dbReference type="Gene3D" id="3.40.50.300">
    <property type="entry name" value="P-loop containing nucleotide triphosphate hydrolases"/>
    <property type="match status" value="1"/>
</dbReference>
<dbReference type="GO" id="GO:0003677">
    <property type="term" value="F:DNA binding"/>
    <property type="evidence" value="ECO:0007669"/>
    <property type="project" value="UniProtKB-UniRule"/>
</dbReference>
<dbReference type="InterPro" id="IPR001867">
    <property type="entry name" value="OmpR/PhoB-type_DNA-bd"/>
</dbReference>
<dbReference type="InterPro" id="IPR016032">
    <property type="entry name" value="Sig_transdc_resp-reg_C-effctor"/>
</dbReference>
<evidence type="ECO:0000313" key="7">
    <source>
        <dbReference type="EMBL" id="GIJ44063.1"/>
    </source>
</evidence>
<keyword evidence="2" id="KW-0805">Transcription regulation</keyword>
<evidence type="ECO:0000313" key="8">
    <source>
        <dbReference type="Proteomes" id="UP000619260"/>
    </source>
</evidence>
<dbReference type="SMART" id="SM00862">
    <property type="entry name" value="Trans_reg_C"/>
    <property type="match status" value="1"/>
</dbReference>
<comment type="similarity">
    <text evidence="1">Belongs to the AfsR/DnrI/RedD regulatory family.</text>
</comment>
<protein>
    <submittedName>
        <fullName evidence="7">SARP family transcriptional regulator</fullName>
    </submittedName>
</protein>
<dbReference type="PANTHER" id="PTHR35807:SF1">
    <property type="entry name" value="TRANSCRIPTIONAL REGULATOR REDD"/>
    <property type="match status" value="1"/>
</dbReference>
<dbReference type="Gene3D" id="1.10.10.10">
    <property type="entry name" value="Winged helix-like DNA-binding domain superfamily/Winged helix DNA-binding domain"/>
    <property type="match status" value="1"/>
</dbReference>
<evidence type="ECO:0000256" key="1">
    <source>
        <dbReference type="ARBA" id="ARBA00005820"/>
    </source>
</evidence>
<dbReference type="SUPFAM" id="SSF46894">
    <property type="entry name" value="C-terminal effector domain of the bipartite response regulators"/>
    <property type="match status" value="1"/>
</dbReference>
<keyword evidence="8" id="KW-1185">Reference proteome</keyword>
<dbReference type="PROSITE" id="PS51755">
    <property type="entry name" value="OMPR_PHOB"/>
    <property type="match status" value="1"/>
</dbReference>
<evidence type="ECO:0000256" key="5">
    <source>
        <dbReference type="PROSITE-ProRule" id="PRU01091"/>
    </source>
</evidence>
<organism evidence="7 8">
    <name type="scientific">Virgisporangium aliadipatigenens</name>
    <dbReference type="NCBI Taxonomy" id="741659"/>
    <lineage>
        <taxon>Bacteria</taxon>
        <taxon>Bacillati</taxon>
        <taxon>Actinomycetota</taxon>
        <taxon>Actinomycetes</taxon>
        <taxon>Micromonosporales</taxon>
        <taxon>Micromonosporaceae</taxon>
        <taxon>Virgisporangium</taxon>
    </lineage>
</organism>
<evidence type="ECO:0000256" key="2">
    <source>
        <dbReference type="ARBA" id="ARBA00023015"/>
    </source>
</evidence>
<dbReference type="GO" id="GO:0043531">
    <property type="term" value="F:ADP binding"/>
    <property type="evidence" value="ECO:0007669"/>
    <property type="project" value="InterPro"/>
</dbReference>
<dbReference type="AlphaFoldDB" id="A0A8J3YHI0"/>
<dbReference type="InterPro" id="IPR005158">
    <property type="entry name" value="BTAD"/>
</dbReference>
<feature type="domain" description="OmpR/PhoB-type" evidence="6">
    <location>
        <begin position="1"/>
        <end position="98"/>
    </location>
</feature>
<dbReference type="GO" id="GO:0006355">
    <property type="term" value="P:regulation of DNA-templated transcription"/>
    <property type="evidence" value="ECO:0007669"/>
    <property type="project" value="InterPro"/>
</dbReference>
<dbReference type="PRINTS" id="PR00364">
    <property type="entry name" value="DISEASERSIST"/>
</dbReference>
<sequence length="929" mass="101447">MLEIGVFGQVTAWVDGRPAALGGHQQRAVLAMLVAARGRVVPADRIVEQLWAGRPPQRPSVSLQAYVSRLRRALEPERPPRTEARVLVSAAGGYALRLPAEAVDAWDFERRLRDTRDGLPAERLMAHLREALERWRAAPYEEFADEEWARADIARLQEAHRDARELVVATLLRLGRPTEAVPLAQELTASDPWRGEGWRLLGVALWSASRSTEALAALRGHRRRLADELGLDPEPALVELERAILAQRQDVLAAQVGDGSGVRPAQLPRSPDTFTAREPELAALAGTGPLTVISGAGGVGKTTLAVRWAHRVAERFPDGQLFADLRGYGPEEAPAAAADVLFGFLTALGVPDRRVPEGEAARAALFRSVLAGRRVLVVLDNAHDSAQVRPLLPGEPGCTVVVTGRTRLDGLAVTEGARALQLDGFHEKEAREYLRGRLGTAVTDADPAALEEVVARCGGLPLALAVVCARVLGDGARSLTAVAAELREESGLDAFALPGLDHDLRAVFSWSYRRLPPAAAALFRRLALHPGPDVTVAVAVSAAGDRDRPGTRAALRILRDAHLLWERRKDRYAFHDLVRSYAVELAHREDTVDSRHAVERRLVEHHLHSALRAADVYVAYRRSEHIAPPSPSVCPEEFTEREAALAWMAAEYDNATAVAGLCDAPHLERFLGPLVWAIGPFQQDVWLLIDDSLALARRALAVAERDGDAWWTGFLTYIVGRGHLLVNRVDEARPYLERTVEAGRATGDPLRLAHGLLSIAVCIIGKHRIPTREQAFAAYPYGREAVQLYRGVDNPTGRMGVANALHPVAWYHHYLGDGRARELFEEAVTIREAYNNPHAVGSAVQEFGLYHRACGDTAAAIDAFERAVELFADAPDLRIDPLVDLYSVYVEAGDSVAAQRVRAAALLLLENARHPEVPRIERALGVLSS</sequence>
<dbReference type="InterPro" id="IPR036388">
    <property type="entry name" value="WH-like_DNA-bd_sf"/>
</dbReference>